<accession>A0ABR2GVM8</accession>
<organism evidence="1 2">
    <name type="scientific">Tritrichomonas musculus</name>
    <dbReference type="NCBI Taxonomy" id="1915356"/>
    <lineage>
        <taxon>Eukaryota</taxon>
        <taxon>Metamonada</taxon>
        <taxon>Parabasalia</taxon>
        <taxon>Tritrichomonadida</taxon>
        <taxon>Tritrichomonadidae</taxon>
        <taxon>Tritrichomonas</taxon>
    </lineage>
</organism>
<proteinExistence type="predicted"/>
<dbReference type="EMBL" id="JAPFFF010000057">
    <property type="protein sequence ID" value="KAK8837984.1"/>
    <property type="molecule type" value="Genomic_DNA"/>
</dbReference>
<comment type="caution">
    <text evidence="1">The sequence shown here is derived from an EMBL/GenBank/DDBJ whole genome shotgun (WGS) entry which is preliminary data.</text>
</comment>
<dbReference type="Proteomes" id="UP001470230">
    <property type="component" value="Unassembled WGS sequence"/>
</dbReference>
<protein>
    <submittedName>
        <fullName evidence="1">Uncharacterized protein</fullName>
    </submittedName>
</protein>
<sequence>MKGKNGVGGISFLIHEVASKERSMTFENEAKAEYDKWDRLWNWAEMEMILGGKGKVVAFLPKITEDYIVDNAYVAYI</sequence>
<reference evidence="1 2" key="1">
    <citation type="submission" date="2024-04" db="EMBL/GenBank/DDBJ databases">
        <title>Tritrichomonas musculus Genome.</title>
        <authorList>
            <person name="Alves-Ferreira E."/>
            <person name="Grigg M."/>
            <person name="Lorenzi H."/>
            <person name="Galac M."/>
        </authorList>
    </citation>
    <scope>NUCLEOTIDE SEQUENCE [LARGE SCALE GENOMIC DNA]</scope>
    <source>
        <strain evidence="1 2">EAF2021</strain>
    </source>
</reference>
<gene>
    <name evidence="1" type="ORF">M9Y10_035928</name>
</gene>
<keyword evidence="2" id="KW-1185">Reference proteome</keyword>
<name>A0ABR2GVM8_9EUKA</name>
<evidence type="ECO:0000313" key="1">
    <source>
        <dbReference type="EMBL" id="KAK8837984.1"/>
    </source>
</evidence>
<evidence type="ECO:0000313" key="2">
    <source>
        <dbReference type="Proteomes" id="UP001470230"/>
    </source>
</evidence>